<sequence length="195" mass="21439">MMPILPWLVPSLDLELSDQERACLENEHFKENIAPTQSVCIRNKAPLTEFTIRVALQDGHVEDVKADPCRNASSLLLQLLHLRRSHPFPTNLALSDAGLALDSIWRYQEGSPLAYRQSVLQQGLEPTSAALGFCLAATMFGTSRAKAGSVPTAKSTKFTDEVKGVLKSAARIYKRMEANPAVVLVRDLNVQHSST</sequence>
<gene>
    <name evidence="1" type="ORF">AK812_SmicGene5068</name>
</gene>
<reference evidence="1 2" key="1">
    <citation type="submission" date="2016-02" db="EMBL/GenBank/DDBJ databases">
        <title>Genome analysis of coral dinoflagellate symbionts highlights evolutionary adaptations to a symbiotic lifestyle.</title>
        <authorList>
            <person name="Aranda M."/>
            <person name="Li Y."/>
            <person name="Liew Y.J."/>
            <person name="Baumgarten S."/>
            <person name="Simakov O."/>
            <person name="Wilson M."/>
            <person name="Piel J."/>
            <person name="Ashoor H."/>
            <person name="Bougouffa S."/>
            <person name="Bajic V.B."/>
            <person name="Ryu T."/>
            <person name="Ravasi T."/>
            <person name="Bayer T."/>
            <person name="Micklem G."/>
            <person name="Kim H."/>
            <person name="Bhak J."/>
            <person name="Lajeunesse T.C."/>
            <person name="Voolstra C.R."/>
        </authorList>
    </citation>
    <scope>NUCLEOTIDE SEQUENCE [LARGE SCALE GENOMIC DNA]</scope>
    <source>
        <strain evidence="1 2">CCMP2467</strain>
    </source>
</reference>
<evidence type="ECO:0000313" key="2">
    <source>
        <dbReference type="Proteomes" id="UP000186817"/>
    </source>
</evidence>
<name>A0A1Q9EUP2_SYMMI</name>
<comment type="caution">
    <text evidence="1">The sequence shown here is derived from an EMBL/GenBank/DDBJ whole genome shotgun (WGS) entry which is preliminary data.</text>
</comment>
<evidence type="ECO:0000313" key="1">
    <source>
        <dbReference type="EMBL" id="OLQ11135.1"/>
    </source>
</evidence>
<proteinExistence type="predicted"/>
<protein>
    <submittedName>
        <fullName evidence="1">Uncharacterized protein</fullName>
    </submittedName>
</protein>
<accession>A0A1Q9EUP2</accession>
<dbReference type="EMBL" id="LSRX01000064">
    <property type="protein sequence ID" value="OLQ11135.1"/>
    <property type="molecule type" value="Genomic_DNA"/>
</dbReference>
<dbReference type="AlphaFoldDB" id="A0A1Q9EUP2"/>
<organism evidence="1 2">
    <name type="scientific">Symbiodinium microadriaticum</name>
    <name type="common">Dinoflagellate</name>
    <name type="synonym">Zooxanthella microadriatica</name>
    <dbReference type="NCBI Taxonomy" id="2951"/>
    <lineage>
        <taxon>Eukaryota</taxon>
        <taxon>Sar</taxon>
        <taxon>Alveolata</taxon>
        <taxon>Dinophyceae</taxon>
        <taxon>Suessiales</taxon>
        <taxon>Symbiodiniaceae</taxon>
        <taxon>Symbiodinium</taxon>
    </lineage>
</organism>
<keyword evidence="2" id="KW-1185">Reference proteome</keyword>
<dbReference type="Proteomes" id="UP000186817">
    <property type="component" value="Unassembled WGS sequence"/>
</dbReference>